<dbReference type="GO" id="GO:0003924">
    <property type="term" value="F:GTPase activity"/>
    <property type="evidence" value="ECO:0007669"/>
    <property type="project" value="InterPro"/>
</dbReference>
<dbReference type="InterPro" id="IPR027417">
    <property type="entry name" value="P-loop_NTPase"/>
</dbReference>
<keyword evidence="2 3" id="KW-0342">GTP-binding</keyword>
<dbReference type="PRINTS" id="PR00328">
    <property type="entry name" value="SAR1GTPBP"/>
</dbReference>
<evidence type="ECO:0000313" key="5">
    <source>
        <dbReference type="EMBL" id="CAE8681341.1"/>
    </source>
</evidence>
<organism evidence="5 6">
    <name type="scientific">Polarella glacialis</name>
    <name type="common">Dinoflagellate</name>
    <dbReference type="NCBI Taxonomy" id="89957"/>
    <lineage>
        <taxon>Eukaryota</taxon>
        <taxon>Sar</taxon>
        <taxon>Alveolata</taxon>
        <taxon>Dinophyceae</taxon>
        <taxon>Suessiales</taxon>
        <taxon>Suessiaceae</taxon>
        <taxon>Polarella</taxon>
    </lineage>
</organism>
<reference evidence="5" key="1">
    <citation type="submission" date="2021-02" db="EMBL/GenBank/DDBJ databases">
        <authorList>
            <person name="Dougan E. K."/>
            <person name="Rhodes N."/>
            <person name="Thang M."/>
            <person name="Chan C."/>
        </authorList>
    </citation>
    <scope>NUCLEOTIDE SEQUENCE</scope>
</reference>
<dbReference type="EMBL" id="CAJNNW010025946">
    <property type="protein sequence ID" value="CAE8681341.1"/>
    <property type="molecule type" value="Genomic_DNA"/>
</dbReference>
<dbReference type="Pfam" id="PF00025">
    <property type="entry name" value="Arf"/>
    <property type="match status" value="1"/>
</dbReference>
<accession>A0A813JL40</accession>
<dbReference type="GO" id="GO:0034067">
    <property type="term" value="P:protein localization to Golgi apparatus"/>
    <property type="evidence" value="ECO:0007669"/>
    <property type="project" value="TreeGrafter"/>
</dbReference>
<feature type="binding site" evidence="3">
    <location>
        <begin position="87"/>
        <end position="90"/>
    </location>
    <ligand>
        <name>GTP</name>
        <dbReference type="ChEBI" id="CHEBI:37565"/>
    </ligand>
</feature>
<keyword evidence="4" id="KW-0479">Metal-binding</keyword>
<name>A0A813JL40_POLGL</name>
<feature type="binding site" evidence="3">
    <location>
        <position position="31"/>
    </location>
    <ligand>
        <name>GTP</name>
        <dbReference type="ChEBI" id="CHEBI:37565"/>
    </ligand>
</feature>
<proteinExistence type="predicted"/>
<dbReference type="InterPro" id="IPR024156">
    <property type="entry name" value="Small_GTPase_ARF"/>
</dbReference>
<dbReference type="InterPro" id="IPR006689">
    <property type="entry name" value="Small_GTPase_ARF/SAR"/>
</dbReference>
<feature type="binding site" evidence="4">
    <location>
        <position position="9"/>
    </location>
    <ligand>
        <name>Mg(2+)</name>
        <dbReference type="ChEBI" id="CHEBI:18420"/>
    </ligand>
</feature>
<dbReference type="GO" id="GO:0006886">
    <property type="term" value="P:intracellular protein transport"/>
    <property type="evidence" value="ECO:0007669"/>
    <property type="project" value="TreeGrafter"/>
</dbReference>
<keyword evidence="1 3" id="KW-0547">Nucleotide-binding</keyword>
<gene>
    <name evidence="5" type="ORF">PGLA2088_LOCUS22387</name>
</gene>
<evidence type="ECO:0008006" key="7">
    <source>
        <dbReference type="Google" id="ProtNLM"/>
    </source>
</evidence>
<dbReference type="GO" id="GO:0005525">
    <property type="term" value="F:GTP binding"/>
    <property type="evidence" value="ECO:0007669"/>
    <property type="project" value="UniProtKB-KW"/>
</dbReference>
<dbReference type="Gene3D" id="3.40.50.300">
    <property type="entry name" value="P-loop containing nucleotide triphosphate hydrolases"/>
    <property type="match status" value="1"/>
</dbReference>
<dbReference type="SUPFAM" id="SSF52540">
    <property type="entry name" value="P-loop containing nucleoside triphosphate hydrolases"/>
    <property type="match status" value="1"/>
</dbReference>
<evidence type="ECO:0000256" key="3">
    <source>
        <dbReference type="PIRSR" id="PIRSR606689-1"/>
    </source>
</evidence>
<keyword evidence="4" id="KW-0460">Magnesium</keyword>
<evidence type="ECO:0000256" key="1">
    <source>
        <dbReference type="ARBA" id="ARBA00022741"/>
    </source>
</evidence>
<evidence type="ECO:0000256" key="4">
    <source>
        <dbReference type="PIRSR" id="PIRSR606689-2"/>
    </source>
</evidence>
<dbReference type="GO" id="GO:0043001">
    <property type="term" value="P:Golgi to plasma membrane protein transport"/>
    <property type="evidence" value="ECO:0007669"/>
    <property type="project" value="TreeGrafter"/>
</dbReference>
<dbReference type="SMART" id="SM00177">
    <property type="entry name" value="ARF"/>
    <property type="match status" value="1"/>
</dbReference>
<dbReference type="SMART" id="SM00178">
    <property type="entry name" value="SAR"/>
    <property type="match status" value="1"/>
</dbReference>
<evidence type="ECO:0000256" key="2">
    <source>
        <dbReference type="ARBA" id="ARBA00023134"/>
    </source>
</evidence>
<protein>
    <recommendedName>
        <fullName evidence="7">ADP-ribosylation factor</fullName>
    </recommendedName>
</protein>
<dbReference type="PROSITE" id="PS51417">
    <property type="entry name" value="ARF"/>
    <property type="match status" value="1"/>
</dbReference>
<dbReference type="PANTHER" id="PTHR45909:SF1">
    <property type="entry name" value="ADP-RIBOSYLATION FACTOR-RELATED PROTEIN 1"/>
    <property type="match status" value="1"/>
</dbReference>
<dbReference type="Proteomes" id="UP000626109">
    <property type="component" value="Unassembled WGS sequence"/>
</dbReference>
<dbReference type="PANTHER" id="PTHR45909">
    <property type="entry name" value="ADP-RIBOSYLATION FACTOR-RELATED PROTEIN 1"/>
    <property type="match status" value="1"/>
</dbReference>
<evidence type="ECO:0000313" key="6">
    <source>
        <dbReference type="Proteomes" id="UP000626109"/>
    </source>
</evidence>
<dbReference type="AlphaFoldDB" id="A0A813JL40"/>
<dbReference type="GO" id="GO:0005794">
    <property type="term" value="C:Golgi apparatus"/>
    <property type="evidence" value="ECO:0007669"/>
    <property type="project" value="TreeGrafter"/>
</dbReference>
<sequence>MAAEKIPPTIGLNIGRIQIDKMIAVFWDLGGHASFRSVWHNYYSEVQGVMFVVDSSDAGRMEEAKRTLVDVLGHENLRGVPVLCLANKQDKPNALSVQELSRVFDFEKILGSERPFHVHPCCAIKGQGLEAGVRWLLAEACKVQRKTPTSSI</sequence>
<dbReference type="GO" id="GO:0046872">
    <property type="term" value="F:metal ion binding"/>
    <property type="evidence" value="ECO:0007669"/>
    <property type="project" value="UniProtKB-KW"/>
</dbReference>
<comment type="caution">
    <text evidence="5">The sequence shown here is derived from an EMBL/GenBank/DDBJ whole genome shotgun (WGS) entry which is preliminary data.</text>
</comment>